<dbReference type="InterPro" id="IPR053925">
    <property type="entry name" value="RecX_HTH_3rd"/>
</dbReference>
<reference evidence="6 7" key="1">
    <citation type="journal article" date="2021" name="PeerJ">
        <title>Analysis of 44 Vibrio anguillarum genomes reveals high genetic diversity.</title>
        <authorList>
            <person name="Hansen M.J."/>
            <person name="Dalsgaard I."/>
        </authorList>
    </citation>
    <scope>NUCLEOTIDE SEQUENCE [LARGE SCALE GENOMIC DNA]</scope>
    <source>
        <strain evidence="6 7">040915-1/1B</strain>
    </source>
</reference>
<evidence type="ECO:0000256" key="2">
    <source>
        <dbReference type="ARBA" id="ARBA00009695"/>
    </source>
</evidence>
<keyword evidence="7" id="KW-1185">Reference proteome</keyword>
<evidence type="ECO:0000259" key="5">
    <source>
        <dbReference type="Pfam" id="PF21981"/>
    </source>
</evidence>
<proteinExistence type="inferred from homology"/>
<evidence type="ECO:0000256" key="4">
    <source>
        <dbReference type="ARBA" id="ARBA00022490"/>
    </source>
</evidence>
<dbReference type="Pfam" id="PF21981">
    <property type="entry name" value="RecX_HTH3"/>
    <property type="match status" value="1"/>
</dbReference>
<protein>
    <recommendedName>
        <fullName evidence="3">Regulatory protein RecX</fullName>
    </recommendedName>
</protein>
<keyword evidence="4" id="KW-0963">Cytoplasm</keyword>
<evidence type="ECO:0000256" key="3">
    <source>
        <dbReference type="ARBA" id="ARBA00018111"/>
    </source>
</evidence>
<sequence>MNSALWHLGQRDMTTSELVAKLKVKTANDAWIEQTLEKLRNLGYLKTDEDFAKKFVEQAFFGEYGTAYIESKLLKKGINAELIHQSIFQVMNELKIDEQVILNGRVNSYYHSFTMSKEKLVSLLVKRGFSFSQVQIALRQHHCYSELQSNLEMKAAKADLKTELLKIARKGKGITVIKQELRQRKIDITEIDRLVDSLVQSGDIDFYQSCLEQLERKDFDVSNRKERSKAYAMLMRKGFSSEEIHFALNETTANP</sequence>
<dbReference type="Gene3D" id="1.10.10.10">
    <property type="entry name" value="Winged helix-like DNA-binding domain superfamily/Winged helix DNA-binding domain"/>
    <property type="match status" value="2"/>
</dbReference>
<dbReference type="PANTHER" id="PTHR33602:SF1">
    <property type="entry name" value="REGULATORY PROTEIN RECX FAMILY PROTEIN"/>
    <property type="match status" value="1"/>
</dbReference>
<comment type="similarity">
    <text evidence="2">Belongs to the RecX family.</text>
</comment>
<comment type="subcellular location">
    <subcellularLocation>
        <location evidence="1">Cytoplasm</location>
    </subcellularLocation>
</comment>
<dbReference type="InterPro" id="IPR003783">
    <property type="entry name" value="Regulatory_RecX"/>
</dbReference>
<evidence type="ECO:0000256" key="1">
    <source>
        <dbReference type="ARBA" id="ARBA00004496"/>
    </source>
</evidence>
<comment type="caution">
    <text evidence="6">The sequence shown here is derived from an EMBL/GenBank/DDBJ whole genome shotgun (WGS) entry which is preliminary data.</text>
</comment>
<accession>A0ABR9Z7K3</accession>
<evidence type="ECO:0000313" key="6">
    <source>
        <dbReference type="EMBL" id="MBF4374434.1"/>
    </source>
</evidence>
<name>A0ABR9Z7K3_VIBAN</name>
<gene>
    <name evidence="6" type="ORF">EAY46_15300</name>
</gene>
<dbReference type="EMBL" id="RDPI01000019">
    <property type="protein sequence ID" value="MBF4374434.1"/>
    <property type="molecule type" value="Genomic_DNA"/>
</dbReference>
<dbReference type="PANTHER" id="PTHR33602">
    <property type="entry name" value="REGULATORY PROTEIN RECX FAMILY PROTEIN"/>
    <property type="match status" value="1"/>
</dbReference>
<dbReference type="Proteomes" id="UP000726136">
    <property type="component" value="Unassembled WGS sequence"/>
</dbReference>
<organism evidence="6 7">
    <name type="scientific">Vibrio anguillarum</name>
    <name type="common">Listonella anguillarum</name>
    <dbReference type="NCBI Taxonomy" id="55601"/>
    <lineage>
        <taxon>Bacteria</taxon>
        <taxon>Pseudomonadati</taxon>
        <taxon>Pseudomonadota</taxon>
        <taxon>Gammaproteobacteria</taxon>
        <taxon>Vibrionales</taxon>
        <taxon>Vibrionaceae</taxon>
        <taxon>Vibrio</taxon>
    </lineage>
</organism>
<dbReference type="InterPro" id="IPR036388">
    <property type="entry name" value="WH-like_DNA-bd_sf"/>
</dbReference>
<evidence type="ECO:0000313" key="7">
    <source>
        <dbReference type="Proteomes" id="UP000726136"/>
    </source>
</evidence>
<feature type="domain" description="RecX third three-helical" evidence="5">
    <location>
        <begin position="205"/>
        <end position="248"/>
    </location>
</feature>